<comment type="caution">
    <text evidence="1">The sequence shown here is derived from an EMBL/GenBank/DDBJ whole genome shotgun (WGS) entry which is preliminary data.</text>
</comment>
<proteinExistence type="predicted"/>
<keyword evidence="2" id="KW-1185">Reference proteome</keyword>
<dbReference type="OrthoDB" id="8939334at2759"/>
<organism evidence="1 2">
    <name type="scientific">Synaphobranchus kaupii</name>
    <name type="common">Kaup's arrowtooth eel</name>
    <dbReference type="NCBI Taxonomy" id="118154"/>
    <lineage>
        <taxon>Eukaryota</taxon>
        <taxon>Metazoa</taxon>
        <taxon>Chordata</taxon>
        <taxon>Craniata</taxon>
        <taxon>Vertebrata</taxon>
        <taxon>Euteleostomi</taxon>
        <taxon>Actinopterygii</taxon>
        <taxon>Neopterygii</taxon>
        <taxon>Teleostei</taxon>
        <taxon>Anguilliformes</taxon>
        <taxon>Synaphobranchidae</taxon>
        <taxon>Synaphobranchus</taxon>
    </lineage>
</organism>
<dbReference type="EMBL" id="JAINUF010000016">
    <property type="protein sequence ID" value="KAJ8340085.1"/>
    <property type="molecule type" value="Genomic_DNA"/>
</dbReference>
<dbReference type="AlphaFoldDB" id="A0A9Q1EJR9"/>
<gene>
    <name evidence="1" type="ORF">SKAU_G00347180</name>
</gene>
<accession>A0A9Q1EJR9</accession>
<sequence length="112" mass="13077">MIQSETQFYSRTQDDVEGLTRRKIEQLNYLDARNFVEDLLDERLSLPEVSRLQTRQLGDIEFSNKYAEFLRTKAKLCSFLRGMHAPREDAEGVNQLLKQYMCPGGYQQNPAL</sequence>
<reference evidence="1" key="1">
    <citation type="journal article" date="2023" name="Science">
        <title>Genome structures resolve the early diversification of teleost fishes.</title>
        <authorList>
            <person name="Parey E."/>
            <person name="Louis A."/>
            <person name="Montfort J."/>
            <person name="Bouchez O."/>
            <person name="Roques C."/>
            <person name="Iampietro C."/>
            <person name="Lluch J."/>
            <person name="Castinel A."/>
            <person name="Donnadieu C."/>
            <person name="Desvignes T."/>
            <person name="Floi Bucao C."/>
            <person name="Jouanno E."/>
            <person name="Wen M."/>
            <person name="Mejri S."/>
            <person name="Dirks R."/>
            <person name="Jansen H."/>
            <person name="Henkel C."/>
            <person name="Chen W.J."/>
            <person name="Zahm M."/>
            <person name="Cabau C."/>
            <person name="Klopp C."/>
            <person name="Thompson A.W."/>
            <person name="Robinson-Rechavi M."/>
            <person name="Braasch I."/>
            <person name="Lecointre G."/>
            <person name="Bobe J."/>
            <person name="Postlethwait J.H."/>
            <person name="Berthelot C."/>
            <person name="Roest Crollius H."/>
            <person name="Guiguen Y."/>
        </authorList>
    </citation>
    <scope>NUCLEOTIDE SEQUENCE</scope>
    <source>
        <strain evidence="1">WJC10195</strain>
    </source>
</reference>
<protein>
    <submittedName>
        <fullName evidence="1">Uncharacterized protein</fullName>
    </submittedName>
</protein>
<evidence type="ECO:0000313" key="2">
    <source>
        <dbReference type="Proteomes" id="UP001152622"/>
    </source>
</evidence>
<dbReference type="Proteomes" id="UP001152622">
    <property type="component" value="Chromosome 16"/>
</dbReference>
<evidence type="ECO:0000313" key="1">
    <source>
        <dbReference type="EMBL" id="KAJ8340085.1"/>
    </source>
</evidence>
<name>A0A9Q1EJR9_SYNKA</name>